<evidence type="ECO:0000313" key="1">
    <source>
        <dbReference type="EMBL" id="KAI4815810.1"/>
    </source>
</evidence>
<gene>
    <name evidence="1" type="ORF">KUCAC02_005937</name>
</gene>
<dbReference type="EMBL" id="CM043797">
    <property type="protein sequence ID" value="KAI4815810.1"/>
    <property type="molecule type" value="Genomic_DNA"/>
</dbReference>
<comment type="caution">
    <text evidence="1">The sequence shown here is derived from an EMBL/GenBank/DDBJ whole genome shotgun (WGS) entry which is preliminary data.</text>
</comment>
<dbReference type="Proteomes" id="UP001057452">
    <property type="component" value="Chromosome 13"/>
</dbReference>
<proteinExistence type="predicted"/>
<reference evidence="1" key="1">
    <citation type="submission" date="2022-05" db="EMBL/GenBank/DDBJ databases">
        <title>Chromosome-level genome of Chaenocephalus aceratus.</title>
        <authorList>
            <person name="Park H."/>
        </authorList>
    </citation>
    <scope>NUCLEOTIDE SEQUENCE</scope>
    <source>
        <strain evidence="1">KU_202001</strain>
    </source>
</reference>
<protein>
    <submittedName>
        <fullName evidence="1">Uncharacterized protein</fullName>
    </submittedName>
</protein>
<feature type="non-terminal residue" evidence="1">
    <location>
        <position position="1"/>
    </location>
</feature>
<name>A0ACB9WQX0_CHAAC</name>
<evidence type="ECO:0000313" key="2">
    <source>
        <dbReference type="Proteomes" id="UP001057452"/>
    </source>
</evidence>
<sequence length="312" mass="34590">IVRQQESAQTGQIFREEHRDQPPPLYISSCIPSDVHLLRLLSALHTASPRSVINSQLLRWPVQRPWRAPGRQEENQETAPCLATAPAGWSCPAPSTTGPALYMSYPVPCPQPEGQDEPQTNQQLPWSSSSSSTPPSPLCHRSEERASVFSGEQSGSLSPCHSVSLSNRPLHQQRPPPYLPPAYPAQTPTAANRIEDVSKSAVFKLPWQQASTRSEREPQEASSRQGPLPDLLPQNEQLSWASPPRHGAPGGEAVQVQVIRRVAHQLRAMGDEINATVLHRAGAVPLWQDWRDVCRGFFHFLTQTLSTLYRIT</sequence>
<keyword evidence="2" id="KW-1185">Reference proteome</keyword>
<organism evidence="1 2">
    <name type="scientific">Chaenocephalus aceratus</name>
    <name type="common">Blackfin icefish</name>
    <name type="synonym">Chaenichthys aceratus</name>
    <dbReference type="NCBI Taxonomy" id="36190"/>
    <lineage>
        <taxon>Eukaryota</taxon>
        <taxon>Metazoa</taxon>
        <taxon>Chordata</taxon>
        <taxon>Craniata</taxon>
        <taxon>Vertebrata</taxon>
        <taxon>Euteleostomi</taxon>
        <taxon>Actinopterygii</taxon>
        <taxon>Neopterygii</taxon>
        <taxon>Teleostei</taxon>
        <taxon>Neoteleostei</taxon>
        <taxon>Acanthomorphata</taxon>
        <taxon>Eupercaria</taxon>
        <taxon>Perciformes</taxon>
        <taxon>Notothenioidei</taxon>
        <taxon>Channichthyidae</taxon>
        <taxon>Chaenocephalus</taxon>
    </lineage>
</organism>
<accession>A0ACB9WQX0</accession>